<sequence length="67" mass="7804">MQMYVNYYTRELMNPGDNPPVGIVLCAEKNDAVVRYTLPEDEKQVFAAQYMTYLPTQEELQTLLQEV</sequence>
<evidence type="ECO:0000313" key="2">
    <source>
        <dbReference type="EMBL" id="EDV02769.1"/>
    </source>
</evidence>
<dbReference type="HOGENOM" id="CLU_046640_6_1_10"/>
<dbReference type="PANTHER" id="PTHR30547:SF5">
    <property type="entry name" value="NUCLEASE YHCG-RELATED"/>
    <property type="match status" value="1"/>
</dbReference>
<dbReference type="Proteomes" id="UP000003146">
    <property type="component" value="Unassembled WGS sequence"/>
</dbReference>
<reference evidence="2 3" key="2">
    <citation type="submission" date="2008-04" db="EMBL/GenBank/DDBJ databases">
        <authorList>
            <person name="Fulton L."/>
            <person name="Clifton S."/>
            <person name="Fulton B."/>
            <person name="Xu J."/>
            <person name="Minx P."/>
            <person name="Pepin K.H."/>
            <person name="Johnson M."/>
            <person name="Thiruvilangam P."/>
            <person name="Bhonagiri V."/>
            <person name="Nash W.E."/>
            <person name="Mardis E.R."/>
            <person name="Wilson R.K."/>
        </authorList>
    </citation>
    <scope>NUCLEOTIDE SEQUENCE [LARGE SCALE GENOMIC DNA]</scope>
    <source>
        <strain evidence="2 3">DSM 17136</strain>
    </source>
</reference>
<protein>
    <recommendedName>
        <fullName evidence="1">YhcG PDDEXK nuclease domain-containing protein</fullName>
    </recommendedName>
</protein>
<dbReference type="AlphaFoldDB" id="B3JE67"/>
<dbReference type="STRING" id="470145.BACCOP_00156"/>
<evidence type="ECO:0000313" key="3">
    <source>
        <dbReference type="Proteomes" id="UP000003146"/>
    </source>
</evidence>
<evidence type="ECO:0000259" key="1">
    <source>
        <dbReference type="Pfam" id="PF06250"/>
    </source>
</evidence>
<name>B3JE67_9BACT</name>
<reference evidence="2 3" key="1">
    <citation type="submission" date="2008-04" db="EMBL/GenBank/DDBJ databases">
        <title>Draft genome sequence of Bacteroides coprocola (DSM 17136).</title>
        <authorList>
            <person name="Sudarsanam P."/>
            <person name="Ley R."/>
            <person name="Guruge J."/>
            <person name="Turnbaugh P.J."/>
            <person name="Mahowald M."/>
            <person name="Liep D."/>
            <person name="Gordon J."/>
        </authorList>
    </citation>
    <scope>NUCLEOTIDE SEQUENCE [LARGE SCALE GENOMIC DNA]</scope>
    <source>
        <strain evidence="2 3">DSM 17136</strain>
    </source>
</reference>
<comment type="caution">
    <text evidence="2">The sequence shown here is derived from an EMBL/GenBank/DDBJ whole genome shotgun (WGS) entry which is preliminary data.</text>
</comment>
<organism evidence="2 3">
    <name type="scientific">Phocaeicola coprocola DSM 17136</name>
    <dbReference type="NCBI Taxonomy" id="470145"/>
    <lineage>
        <taxon>Bacteria</taxon>
        <taxon>Pseudomonadati</taxon>
        <taxon>Bacteroidota</taxon>
        <taxon>Bacteroidia</taxon>
        <taxon>Bacteroidales</taxon>
        <taxon>Bacteroidaceae</taxon>
        <taxon>Phocaeicola</taxon>
    </lineage>
</organism>
<dbReference type="PANTHER" id="PTHR30547">
    <property type="entry name" value="UNCHARACTERIZED PROTEIN YHCG-RELATED"/>
    <property type="match status" value="1"/>
</dbReference>
<dbReference type="InterPro" id="IPR053148">
    <property type="entry name" value="PD-DEXK-like_domain"/>
</dbReference>
<accession>B3JE67</accession>
<dbReference type="Pfam" id="PF06250">
    <property type="entry name" value="YhcG_C"/>
    <property type="match status" value="1"/>
</dbReference>
<dbReference type="InterPro" id="IPR009362">
    <property type="entry name" value="YhcG_C"/>
</dbReference>
<dbReference type="EMBL" id="ABIY02000016">
    <property type="protein sequence ID" value="EDV02769.1"/>
    <property type="molecule type" value="Genomic_DNA"/>
</dbReference>
<dbReference type="eggNOG" id="COG4804">
    <property type="taxonomic scope" value="Bacteria"/>
</dbReference>
<gene>
    <name evidence="2" type="ORF">BACCOP_00156</name>
</gene>
<proteinExistence type="predicted"/>
<feature type="domain" description="YhcG PDDEXK nuclease" evidence="1">
    <location>
        <begin position="1"/>
        <end position="64"/>
    </location>
</feature>